<comment type="caution">
    <text evidence="1">The sequence shown here is derived from an EMBL/GenBank/DDBJ whole genome shotgun (WGS) entry which is preliminary data.</text>
</comment>
<dbReference type="EMBL" id="CAJVPP010003955">
    <property type="protein sequence ID" value="CAG8640912.1"/>
    <property type="molecule type" value="Genomic_DNA"/>
</dbReference>
<accession>A0A9N9DH40</accession>
<evidence type="ECO:0000313" key="2">
    <source>
        <dbReference type="Proteomes" id="UP000789375"/>
    </source>
</evidence>
<proteinExistence type="predicted"/>
<dbReference type="AlphaFoldDB" id="A0A9N9DH40"/>
<protein>
    <submittedName>
        <fullName evidence="1">8340_t:CDS:1</fullName>
    </submittedName>
</protein>
<keyword evidence="2" id="KW-1185">Reference proteome</keyword>
<name>A0A9N9DH40_FUNMO</name>
<organism evidence="1 2">
    <name type="scientific">Funneliformis mosseae</name>
    <name type="common">Endomycorrhizal fungus</name>
    <name type="synonym">Glomus mosseae</name>
    <dbReference type="NCBI Taxonomy" id="27381"/>
    <lineage>
        <taxon>Eukaryota</taxon>
        <taxon>Fungi</taxon>
        <taxon>Fungi incertae sedis</taxon>
        <taxon>Mucoromycota</taxon>
        <taxon>Glomeromycotina</taxon>
        <taxon>Glomeromycetes</taxon>
        <taxon>Glomerales</taxon>
        <taxon>Glomeraceae</taxon>
        <taxon>Funneliformis</taxon>
    </lineage>
</organism>
<evidence type="ECO:0000313" key="1">
    <source>
        <dbReference type="EMBL" id="CAG8640912.1"/>
    </source>
</evidence>
<reference evidence="1" key="1">
    <citation type="submission" date="2021-06" db="EMBL/GenBank/DDBJ databases">
        <authorList>
            <person name="Kallberg Y."/>
            <person name="Tangrot J."/>
            <person name="Rosling A."/>
        </authorList>
    </citation>
    <scope>NUCLEOTIDE SEQUENCE</scope>
    <source>
        <strain evidence="1">87-6 pot B 2015</strain>
    </source>
</reference>
<gene>
    <name evidence="1" type="ORF">FMOSSE_LOCUS10982</name>
</gene>
<dbReference type="Proteomes" id="UP000789375">
    <property type="component" value="Unassembled WGS sequence"/>
</dbReference>
<sequence>MRLSFGAEYTVKSASELHVILIFVSFSLLAPSQFSELPRNLPATQITRIS</sequence>